<dbReference type="EMBL" id="CAJNOJ010000224">
    <property type="protein sequence ID" value="CAF1309698.1"/>
    <property type="molecule type" value="Genomic_DNA"/>
</dbReference>
<accession>A0A815ECY1</accession>
<feature type="non-terminal residue" evidence="1">
    <location>
        <position position="1"/>
    </location>
</feature>
<protein>
    <recommendedName>
        <fullName evidence="3">NAD(+)--protein-arginine ADP-ribosyltransferase</fullName>
    </recommendedName>
</protein>
<evidence type="ECO:0000313" key="2">
    <source>
        <dbReference type="Proteomes" id="UP000663852"/>
    </source>
</evidence>
<name>A0A815ECY1_ADIRI</name>
<evidence type="ECO:0000313" key="1">
    <source>
        <dbReference type="EMBL" id="CAF1309698.1"/>
    </source>
</evidence>
<evidence type="ECO:0008006" key="3">
    <source>
        <dbReference type="Google" id="ProtNLM"/>
    </source>
</evidence>
<dbReference type="PROSITE" id="PS51996">
    <property type="entry name" value="TR_MART"/>
    <property type="match status" value="1"/>
</dbReference>
<proteinExistence type="predicted"/>
<dbReference type="Proteomes" id="UP000663852">
    <property type="component" value="Unassembled WGS sequence"/>
</dbReference>
<dbReference type="SUPFAM" id="SSF56399">
    <property type="entry name" value="ADP-ribosylation"/>
    <property type="match status" value="1"/>
</dbReference>
<organism evidence="1 2">
    <name type="scientific">Adineta ricciae</name>
    <name type="common">Rotifer</name>
    <dbReference type="NCBI Taxonomy" id="249248"/>
    <lineage>
        <taxon>Eukaryota</taxon>
        <taxon>Metazoa</taxon>
        <taxon>Spiralia</taxon>
        <taxon>Gnathifera</taxon>
        <taxon>Rotifera</taxon>
        <taxon>Eurotatoria</taxon>
        <taxon>Bdelloidea</taxon>
        <taxon>Adinetida</taxon>
        <taxon>Adinetidae</taxon>
        <taxon>Adineta</taxon>
    </lineage>
</organism>
<comment type="caution">
    <text evidence="1">The sequence shown here is derived from an EMBL/GenBank/DDBJ whole genome shotgun (WGS) entry which is preliminary data.</text>
</comment>
<sequence>TVKAIIWRGFPEDIRKYFVKDQLVTWWSINSCSSSINVIEKFLGNNPKSTMFLIESLKGKQISNYTKYENEDEVILTMGTQFRVKSDPLKSNDLTVYILIREFTLNDYLYKHWYKFNTHQYQLMFNEYLYVKVPQSVWYLKAWNCKKIRDFSYVHLEEINIQE</sequence>
<dbReference type="Gene3D" id="3.90.176.10">
    <property type="entry name" value="Toxin ADP-ribosyltransferase, Chain A, domain 1"/>
    <property type="match status" value="1"/>
</dbReference>
<dbReference type="AlphaFoldDB" id="A0A815ECY1"/>
<reference evidence="1" key="1">
    <citation type="submission" date="2021-02" db="EMBL/GenBank/DDBJ databases">
        <authorList>
            <person name="Nowell W R."/>
        </authorList>
    </citation>
    <scope>NUCLEOTIDE SEQUENCE</scope>
</reference>
<dbReference type="OrthoDB" id="423533at2759"/>
<gene>
    <name evidence="1" type="ORF">EDS130_LOCUS31069</name>
</gene>